<feature type="domain" description="Polymerase/histidinol phosphatase N-terminal" evidence="10">
    <location>
        <begin position="5"/>
        <end position="72"/>
    </location>
</feature>
<dbReference type="AlphaFoldDB" id="A0A0G1FUR6"/>
<name>A0A0G1FUR6_9BACT</name>
<proteinExistence type="predicted"/>
<dbReference type="GO" id="GO:0003887">
    <property type="term" value="F:DNA-directed DNA polymerase activity"/>
    <property type="evidence" value="ECO:0007669"/>
    <property type="project" value="UniProtKB-KW"/>
</dbReference>
<dbReference type="InterPro" id="IPR011708">
    <property type="entry name" value="DNA_pol3_alpha_NTPase_dom"/>
</dbReference>
<keyword evidence="7" id="KW-0239">DNA-directed DNA polymerase</keyword>
<keyword evidence="4" id="KW-0808">Transferase</keyword>
<dbReference type="InterPro" id="IPR012340">
    <property type="entry name" value="NA-bd_OB-fold"/>
</dbReference>
<accession>A0A0G1FUR6</accession>
<reference evidence="11 12" key="1">
    <citation type="journal article" date="2015" name="Nature">
        <title>rRNA introns, odd ribosomes, and small enigmatic genomes across a large radiation of phyla.</title>
        <authorList>
            <person name="Brown C.T."/>
            <person name="Hug L.A."/>
            <person name="Thomas B.C."/>
            <person name="Sharon I."/>
            <person name="Castelle C.J."/>
            <person name="Singh A."/>
            <person name="Wilkins M.J."/>
            <person name="Williams K.H."/>
            <person name="Banfield J.F."/>
        </authorList>
    </citation>
    <scope>NUCLEOTIDE SEQUENCE [LARGE SCALE GENOMIC DNA]</scope>
</reference>
<dbReference type="Gene3D" id="1.10.150.870">
    <property type="match status" value="1"/>
</dbReference>
<evidence type="ECO:0000256" key="1">
    <source>
        <dbReference type="ARBA" id="ARBA00004496"/>
    </source>
</evidence>
<dbReference type="SUPFAM" id="SSF89550">
    <property type="entry name" value="PHP domain-like"/>
    <property type="match status" value="1"/>
</dbReference>
<keyword evidence="5" id="KW-0548">Nucleotidyltransferase</keyword>
<organism evidence="11 12">
    <name type="scientific">Candidatus Woesebacteria bacterium GW2011_GWA1_43_12</name>
    <dbReference type="NCBI Taxonomy" id="1618557"/>
    <lineage>
        <taxon>Bacteria</taxon>
        <taxon>Candidatus Woeseibacteriota</taxon>
    </lineage>
</organism>
<dbReference type="InterPro" id="IPR004013">
    <property type="entry name" value="PHP_dom"/>
</dbReference>
<dbReference type="CDD" id="cd12113">
    <property type="entry name" value="PHP_PolIIIA_DnaE3"/>
    <property type="match status" value="1"/>
</dbReference>
<evidence type="ECO:0000256" key="8">
    <source>
        <dbReference type="ARBA" id="ARBA00049244"/>
    </source>
</evidence>
<dbReference type="PANTHER" id="PTHR32294">
    <property type="entry name" value="DNA POLYMERASE III SUBUNIT ALPHA"/>
    <property type="match status" value="1"/>
</dbReference>
<dbReference type="InterPro" id="IPR029460">
    <property type="entry name" value="DNAPol_HHH"/>
</dbReference>
<dbReference type="Pfam" id="PF14579">
    <property type="entry name" value="HHH_6"/>
    <property type="match status" value="1"/>
</dbReference>
<dbReference type="PATRIC" id="fig|1618557.3.peg.611"/>
<evidence type="ECO:0000256" key="9">
    <source>
        <dbReference type="SAM" id="MobiDB-lite"/>
    </source>
</evidence>
<dbReference type="EMBL" id="LCFI01000002">
    <property type="protein sequence ID" value="KKS90543.1"/>
    <property type="molecule type" value="Genomic_DNA"/>
</dbReference>
<dbReference type="SMART" id="SM00481">
    <property type="entry name" value="POLIIIAc"/>
    <property type="match status" value="1"/>
</dbReference>
<evidence type="ECO:0000259" key="10">
    <source>
        <dbReference type="SMART" id="SM00481"/>
    </source>
</evidence>
<evidence type="ECO:0000256" key="3">
    <source>
        <dbReference type="ARBA" id="ARBA00019114"/>
    </source>
</evidence>
<evidence type="ECO:0000256" key="4">
    <source>
        <dbReference type="ARBA" id="ARBA00022679"/>
    </source>
</evidence>
<dbReference type="InterPro" id="IPR003141">
    <property type="entry name" value="Pol/His_phosphatase_N"/>
</dbReference>
<sequence>MGKFIHLHVHSEYSLLDGLSKTREIVRRVKELGMSSVALTDHGSMSGAVEFYKNAVKEEIKPILGVEAYITNRDHRIKESRSESGSHHLVLLAKNNEGYRNLMELTTIAHLEGYYYKPRFDKDTFTKHTKGIVASSACMKGEIASLLIEGEYDKAKETARWFSQLLGEDNYYLEVQRHQYEEYASKTEDHTIKGLLKRVAENEKKVVEGVVKLSRELGLPMITTSDAHYVSPEAAVAQDVLVCVATGKNVSDINRMRYVDAPTFYLHSTQEMTDLFPEIPEAIENTSKIAERCEVTLSLDKWYFPEFPIDQGKTYPEVLTEKANEGARAIFQTVPVEVQERLDYELKTINQKGYAPYFLIVSDISRWCFEHGIITNTRGSAAGSLVSYVLGITTINPLNYELPFERFLTPWRPSPPDIDFDIADDRREEVITYIIGKYGKEKVAQICTFGRMLARAAVRDVARVLGYPYSTGDRIAKLIPLGSQGFPMTIDRALETTPDLKALYDKDIDAKKVIDLAKQIEGNARHVSVHAAGVVIAPTKLTEFTPLQLDPDGAKVITQYDMDALDPNVSPKEAIGLLKFDLLGIRNLAILGRAVEIAKQTTGKDIDLGKLPLDDKKTFTMLAKGETMGTFQLGGSGMTRYLKELKPTRIEDLMAMVALFRPGPMSIIPDYIARKHNPSQVKYLDIRMKEYLGKSLGLLVYQDDVFMTAIKIAGYSWEEADKFRKAIGKKIPAEMAKQKDKFVKGCIENGMNEAKANELFGLIEPFAAYGFGKAHAASYGIIAYQTSYMKANFPVEFMTALMTAESGDTEKIAEAIGESRRMGIIVMPPDINTSKIGFTIENNEKSLSSKAIRFGLSAIKNVGEAAISAILFARDKSGAFLSLTDFCRRVDGQKVNRKVLESLIKTGALDKFGKRAAMLASIDKIRDRAGKNSQNDNQGSLFGVDEKSNLPGQVDDLEMVSEFDKPELLALEKELLGFYLTEHPLSGVLNVISDLTTHKLAQILPEENVGKNVKVGGIISEIRVVVTKNSGQEMIFAKLEDDTGSIGIIVFPKLYSGSREHWVKDKIIIIEGKIDQREEELSVIVDRVIPFDKSNPTLAKNESEESFDDNKSDTVIDKIIEVKIPKGTSPLSLVKLNSLLQVNRGGQNVTLSFENGKGEKRMVLPFGVNWSSSLQKEVDRILNDKK</sequence>
<gene>
    <name evidence="11" type="ORF">UV66_C0002G0020</name>
</gene>
<evidence type="ECO:0000313" key="12">
    <source>
        <dbReference type="Proteomes" id="UP000034669"/>
    </source>
</evidence>
<dbReference type="GO" id="GO:0006260">
    <property type="term" value="P:DNA replication"/>
    <property type="evidence" value="ECO:0007669"/>
    <property type="project" value="UniProtKB-KW"/>
</dbReference>
<keyword evidence="6" id="KW-0235">DNA replication</keyword>
<comment type="catalytic activity">
    <reaction evidence="8">
        <text>DNA(n) + a 2'-deoxyribonucleoside 5'-triphosphate = DNA(n+1) + diphosphate</text>
        <dbReference type="Rhea" id="RHEA:22508"/>
        <dbReference type="Rhea" id="RHEA-COMP:17339"/>
        <dbReference type="Rhea" id="RHEA-COMP:17340"/>
        <dbReference type="ChEBI" id="CHEBI:33019"/>
        <dbReference type="ChEBI" id="CHEBI:61560"/>
        <dbReference type="ChEBI" id="CHEBI:173112"/>
        <dbReference type="EC" id="2.7.7.7"/>
    </reaction>
</comment>
<feature type="region of interest" description="Disordered" evidence="9">
    <location>
        <begin position="929"/>
        <end position="949"/>
    </location>
</feature>
<dbReference type="Pfam" id="PF01336">
    <property type="entry name" value="tRNA_anti-codon"/>
    <property type="match status" value="1"/>
</dbReference>
<dbReference type="InterPro" id="IPR016195">
    <property type="entry name" value="Pol/histidinol_Pase-like"/>
</dbReference>
<dbReference type="EC" id="2.7.7.7" evidence="2"/>
<dbReference type="Gene3D" id="1.10.10.1600">
    <property type="entry name" value="Bacterial DNA polymerase III alpha subunit, thumb domain"/>
    <property type="match status" value="1"/>
</dbReference>
<dbReference type="CDD" id="cd04485">
    <property type="entry name" value="DnaE_OBF"/>
    <property type="match status" value="1"/>
</dbReference>
<protein>
    <recommendedName>
        <fullName evidence="3">DNA polymerase III subunit alpha</fullName>
        <ecNumber evidence="2">2.7.7.7</ecNumber>
    </recommendedName>
</protein>
<dbReference type="Gene3D" id="2.40.50.140">
    <property type="entry name" value="Nucleic acid-binding proteins"/>
    <property type="match status" value="1"/>
</dbReference>
<dbReference type="Proteomes" id="UP000034669">
    <property type="component" value="Unassembled WGS sequence"/>
</dbReference>
<dbReference type="InterPro" id="IPR040982">
    <property type="entry name" value="DNA_pol3_finger"/>
</dbReference>
<dbReference type="Gene3D" id="3.20.20.140">
    <property type="entry name" value="Metal-dependent hydrolases"/>
    <property type="match status" value="1"/>
</dbReference>
<comment type="subcellular location">
    <subcellularLocation>
        <location evidence="1">Cytoplasm</location>
    </subcellularLocation>
</comment>
<dbReference type="PANTHER" id="PTHR32294:SF0">
    <property type="entry name" value="DNA POLYMERASE III SUBUNIT ALPHA"/>
    <property type="match status" value="1"/>
</dbReference>
<evidence type="ECO:0000256" key="6">
    <source>
        <dbReference type="ARBA" id="ARBA00022705"/>
    </source>
</evidence>
<comment type="caution">
    <text evidence="11">The sequence shown here is derived from an EMBL/GenBank/DDBJ whole genome shotgun (WGS) entry which is preliminary data.</text>
</comment>
<evidence type="ECO:0000256" key="2">
    <source>
        <dbReference type="ARBA" id="ARBA00012417"/>
    </source>
</evidence>
<dbReference type="Pfam" id="PF02811">
    <property type="entry name" value="PHP"/>
    <property type="match status" value="1"/>
</dbReference>
<dbReference type="InterPro" id="IPR004805">
    <property type="entry name" value="DnaE2/DnaE/PolC"/>
</dbReference>
<dbReference type="Pfam" id="PF17657">
    <property type="entry name" value="DNA_pol3_finger"/>
    <property type="match status" value="1"/>
</dbReference>
<dbReference type="NCBIfam" id="TIGR00594">
    <property type="entry name" value="polc"/>
    <property type="match status" value="1"/>
</dbReference>
<dbReference type="InterPro" id="IPR041931">
    <property type="entry name" value="DNA_pol3_alpha_thumb_dom"/>
</dbReference>
<evidence type="ECO:0000256" key="5">
    <source>
        <dbReference type="ARBA" id="ARBA00022695"/>
    </source>
</evidence>
<dbReference type="GO" id="GO:0005737">
    <property type="term" value="C:cytoplasm"/>
    <property type="evidence" value="ECO:0007669"/>
    <property type="project" value="UniProtKB-SubCell"/>
</dbReference>
<dbReference type="GO" id="GO:0008408">
    <property type="term" value="F:3'-5' exonuclease activity"/>
    <property type="evidence" value="ECO:0007669"/>
    <property type="project" value="InterPro"/>
</dbReference>
<dbReference type="Pfam" id="PF07733">
    <property type="entry name" value="DNA_pol3_alpha"/>
    <property type="match status" value="1"/>
</dbReference>
<dbReference type="NCBIfam" id="NF004226">
    <property type="entry name" value="PRK05673.1"/>
    <property type="match status" value="1"/>
</dbReference>
<dbReference type="GO" id="GO:0003676">
    <property type="term" value="F:nucleic acid binding"/>
    <property type="evidence" value="ECO:0007669"/>
    <property type="project" value="InterPro"/>
</dbReference>
<dbReference type="InterPro" id="IPR004365">
    <property type="entry name" value="NA-bd_OB_tRNA"/>
</dbReference>
<feature type="compositionally biased region" description="Polar residues" evidence="9">
    <location>
        <begin position="931"/>
        <end position="940"/>
    </location>
</feature>
<evidence type="ECO:0000256" key="7">
    <source>
        <dbReference type="ARBA" id="ARBA00022932"/>
    </source>
</evidence>
<evidence type="ECO:0000313" key="11">
    <source>
        <dbReference type="EMBL" id="KKS90543.1"/>
    </source>
</evidence>